<evidence type="ECO:0000256" key="1">
    <source>
        <dbReference type="ARBA" id="ARBA00022527"/>
    </source>
</evidence>
<dbReference type="SUPFAM" id="SSF55874">
    <property type="entry name" value="ATPase domain of HSP90 chaperone/DNA topoisomerase II/histidine kinase"/>
    <property type="match status" value="1"/>
</dbReference>
<comment type="caution">
    <text evidence="3">The sequence shown here is derived from an EMBL/GenBank/DDBJ whole genome shotgun (WGS) entry which is preliminary data.</text>
</comment>
<dbReference type="Pfam" id="PF13581">
    <property type="entry name" value="HATPase_c_2"/>
    <property type="match status" value="1"/>
</dbReference>
<accession>A0A7X6KTR3</accession>
<dbReference type="Gene3D" id="3.30.565.10">
    <property type="entry name" value="Histidine kinase-like ATPase, C-terminal domain"/>
    <property type="match status" value="1"/>
</dbReference>
<dbReference type="InterPro" id="IPR003594">
    <property type="entry name" value="HATPase_dom"/>
</dbReference>
<keyword evidence="3" id="KW-0067">ATP-binding</keyword>
<dbReference type="PANTHER" id="PTHR35526:SF3">
    <property type="entry name" value="ANTI-SIGMA-F FACTOR RSBW"/>
    <property type="match status" value="1"/>
</dbReference>
<keyword evidence="1" id="KW-0723">Serine/threonine-protein kinase</keyword>
<dbReference type="Proteomes" id="UP000581206">
    <property type="component" value="Unassembled WGS sequence"/>
</dbReference>
<keyword evidence="1" id="KW-0808">Transferase</keyword>
<keyword evidence="4" id="KW-1185">Reference proteome</keyword>
<dbReference type="GO" id="GO:0005524">
    <property type="term" value="F:ATP binding"/>
    <property type="evidence" value="ECO:0007669"/>
    <property type="project" value="UniProtKB-KW"/>
</dbReference>
<dbReference type="AlphaFoldDB" id="A0A7X6KTR3"/>
<keyword evidence="1" id="KW-0418">Kinase</keyword>
<sequence>MTEISTDDTDKGLRTARPPARFAPIREWVLDHAGHLSTVRRELLAAVTAEDAGPQSKLDGIPERMILVASELATNALVHGLPPTRITLSTDGTDYLLDVADHDVDTPPALATSPREPGAGGFGLQIARRLSQEVAWYTEGDAKHVWAIFPAQR</sequence>
<dbReference type="InterPro" id="IPR036890">
    <property type="entry name" value="HATPase_C_sf"/>
</dbReference>
<proteinExistence type="predicted"/>
<dbReference type="RefSeq" id="WP_168629054.1">
    <property type="nucleotide sequence ID" value="NZ_BONL01000002.1"/>
</dbReference>
<dbReference type="EMBL" id="JAAXOX010000002">
    <property type="protein sequence ID" value="NKY21930.1"/>
    <property type="molecule type" value="Genomic_DNA"/>
</dbReference>
<dbReference type="GO" id="GO:0004674">
    <property type="term" value="F:protein serine/threonine kinase activity"/>
    <property type="evidence" value="ECO:0007669"/>
    <property type="project" value="UniProtKB-KW"/>
</dbReference>
<feature type="domain" description="Histidine kinase/HSP90-like ATPase" evidence="2">
    <location>
        <begin position="34"/>
        <end position="148"/>
    </location>
</feature>
<organism evidence="3 4">
    <name type="scientific">Cellulomonas denverensis</name>
    <dbReference type="NCBI Taxonomy" id="264297"/>
    <lineage>
        <taxon>Bacteria</taxon>
        <taxon>Bacillati</taxon>
        <taxon>Actinomycetota</taxon>
        <taxon>Actinomycetes</taxon>
        <taxon>Micrococcales</taxon>
        <taxon>Cellulomonadaceae</taxon>
        <taxon>Cellulomonas</taxon>
    </lineage>
</organism>
<evidence type="ECO:0000313" key="3">
    <source>
        <dbReference type="EMBL" id="NKY21930.1"/>
    </source>
</evidence>
<dbReference type="PANTHER" id="PTHR35526">
    <property type="entry name" value="ANTI-SIGMA-F FACTOR RSBW-RELATED"/>
    <property type="match status" value="1"/>
</dbReference>
<reference evidence="3 4" key="1">
    <citation type="submission" date="2020-04" db="EMBL/GenBank/DDBJ databases">
        <title>MicrobeNet Type strains.</title>
        <authorList>
            <person name="Nicholson A.C."/>
        </authorList>
    </citation>
    <scope>NUCLEOTIDE SEQUENCE [LARGE SCALE GENOMIC DNA]</scope>
    <source>
        <strain evidence="3 4">ATCC BAA-788</strain>
    </source>
</reference>
<keyword evidence="3" id="KW-0547">Nucleotide-binding</keyword>
<name>A0A7X6KTR3_9CELL</name>
<dbReference type="InterPro" id="IPR050267">
    <property type="entry name" value="Anti-sigma-factor_SerPK"/>
</dbReference>
<evidence type="ECO:0000259" key="2">
    <source>
        <dbReference type="Pfam" id="PF13581"/>
    </source>
</evidence>
<protein>
    <submittedName>
        <fullName evidence="3">ATP-binding protein</fullName>
    </submittedName>
</protein>
<dbReference type="CDD" id="cd16936">
    <property type="entry name" value="HATPase_RsbW-like"/>
    <property type="match status" value="1"/>
</dbReference>
<gene>
    <name evidence="3" type="ORF">HGA03_04550</name>
</gene>
<evidence type="ECO:0000313" key="4">
    <source>
        <dbReference type="Proteomes" id="UP000581206"/>
    </source>
</evidence>